<evidence type="ECO:0000313" key="8">
    <source>
        <dbReference type="Proteomes" id="UP000184315"/>
    </source>
</evidence>
<dbReference type="GO" id="GO:0055085">
    <property type="term" value="P:transmembrane transport"/>
    <property type="evidence" value="ECO:0007669"/>
    <property type="project" value="TreeGrafter"/>
</dbReference>
<comment type="similarity">
    <text evidence="2">Belongs to the autoinducer-2 exporter (AI-2E) (TC 2.A.86) family.</text>
</comment>
<feature type="transmembrane region" description="Helical" evidence="6">
    <location>
        <begin position="12"/>
        <end position="33"/>
    </location>
</feature>
<dbReference type="EMBL" id="CZDF01000154">
    <property type="protein sequence ID" value="CUR32744.1"/>
    <property type="molecule type" value="Genomic_DNA"/>
</dbReference>
<feature type="transmembrane region" description="Helical" evidence="6">
    <location>
        <begin position="160"/>
        <end position="178"/>
    </location>
</feature>
<accession>A0A1J1LJQ2</accession>
<feature type="transmembrane region" description="Helical" evidence="6">
    <location>
        <begin position="210"/>
        <end position="230"/>
    </location>
</feature>
<feature type="transmembrane region" description="Helical" evidence="6">
    <location>
        <begin position="307"/>
        <end position="328"/>
    </location>
</feature>
<sequence>MSSMTNSVFSPLQSRLLTGLLILVVSWLSFQFLGYVGELISILVTSGLIAFLLNYAVAKLERFIPRGIAAALVYLIAIVTFVIIALTLVPPVFNQGRQLITRLPELIESGRQQLAEFQVWSADRNLPFDVGILQQQLLSRIQGTIEPILTGSLGLVLGTFNWFFDLIFILVIAFYMLLDGERLWNLLITILSPQIREVLTFSLERNLKKFVLGQTLQGIFMAVTLTVAFLMLKVPYFLLFAVVIGLLEIIPFVGATLGIGTVTIIVAFIDWWLALQVLAVAVAIQQVKDNIVAPRIMGDLTGLSPVIIFSALLLGGKIGGLLGFILAIPMAGVIKSIIEVVVDPTLPPQTGSFFYNPLDSKSDLTPTETLSLAEQERLKV</sequence>
<feature type="transmembrane region" description="Helical" evidence="6">
    <location>
        <begin position="39"/>
        <end position="57"/>
    </location>
</feature>
<keyword evidence="8" id="KW-1185">Reference proteome</keyword>
<keyword evidence="4 6" id="KW-1133">Transmembrane helix</keyword>
<protein>
    <recommendedName>
        <fullName evidence="9">Permease</fullName>
    </recommendedName>
</protein>
<evidence type="ECO:0000256" key="3">
    <source>
        <dbReference type="ARBA" id="ARBA00022692"/>
    </source>
</evidence>
<name>A0A1J1LJQ2_9CYAN</name>
<organism evidence="7 8">
    <name type="scientific">Planktothrix tepida PCC 9214</name>
    <dbReference type="NCBI Taxonomy" id="671072"/>
    <lineage>
        <taxon>Bacteria</taxon>
        <taxon>Bacillati</taxon>
        <taxon>Cyanobacteriota</taxon>
        <taxon>Cyanophyceae</taxon>
        <taxon>Oscillatoriophycideae</taxon>
        <taxon>Oscillatoriales</taxon>
        <taxon>Microcoleaceae</taxon>
        <taxon>Planktothrix</taxon>
    </lineage>
</organism>
<evidence type="ECO:0008006" key="9">
    <source>
        <dbReference type="Google" id="ProtNLM"/>
    </source>
</evidence>
<evidence type="ECO:0000256" key="5">
    <source>
        <dbReference type="ARBA" id="ARBA00023136"/>
    </source>
</evidence>
<keyword evidence="5 6" id="KW-0472">Membrane</keyword>
<dbReference type="AlphaFoldDB" id="A0A1J1LJQ2"/>
<dbReference type="GO" id="GO:0016020">
    <property type="term" value="C:membrane"/>
    <property type="evidence" value="ECO:0007669"/>
    <property type="project" value="UniProtKB-SubCell"/>
</dbReference>
<dbReference type="PANTHER" id="PTHR21716:SF66">
    <property type="entry name" value="TRANSPORT PROTEIN SLL0063-RELATED"/>
    <property type="match status" value="1"/>
</dbReference>
<feature type="transmembrane region" description="Helical" evidence="6">
    <location>
        <begin position="236"/>
        <end position="257"/>
    </location>
</feature>
<evidence type="ECO:0000256" key="4">
    <source>
        <dbReference type="ARBA" id="ARBA00022989"/>
    </source>
</evidence>
<feature type="transmembrane region" description="Helical" evidence="6">
    <location>
        <begin position="69"/>
        <end position="89"/>
    </location>
</feature>
<feature type="transmembrane region" description="Helical" evidence="6">
    <location>
        <begin position="264"/>
        <end position="287"/>
    </location>
</feature>
<dbReference type="STRING" id="671072.PL9214490291"/>
<evidence type="ECO:0000256" key="1">
    <source>
        <dbReference type="ARBA" id="ARBA00004141"/>
    </source>
</evidence>
<dbReference type="InterPro" id="IPR002549">
    <property type="entry name" value="AI-2E-like"/>
</dbReference>
<evidence type="ECO:0000256" key="6">
    <source>
        <dbReference type="SAM" id="Phobius"/>
    </source>
</evidence>
<dbReference type="Pfam" id="PF01594">
    <property type="entry name" value="AI-2E_transport"/>
    <property type="match status" value="1"/>
</dbReference>
<evidence type="ECO:0000313" key="7">
    <source>
        <dbReference type="EMBL" id="CUR32744.1"/>
    </source>
</evidence>
<dbReference type="Proteomes" id="UP000184315">
    <property type="component" value="Unassembled WGS sequence"/>
</dbReference>
<comment type="subcellular location">
    <subcellularLocation>
        <location evidence="1">Membrane</location>
        <topology evidence="1">Multi-pass membrane protein</topology>
    </subcellularLocation>
</comment>
<proteinExistence type="inferred from homology"/>
<reference evidence="8" key="1">
    <citation type="submission" date="2015-10" db="EMBL/GenBank/DDBJ databases">
        <authorList>
            <person name="Regsiter A."/>
            <person name="william w."/>
        </authorList>
    </citation>
    <scope>NUCLEOTIDE SEQUENCE [LARGE SCALE GENOMIC DNA]</scope>
</reference>
<keyword evidence="3 6" id="KW-0812">Transmembrane</keyword>
<gene>
    <name evidence="7" type="ORF">PL9214490291</name>
</gene>
<evidence type="ECO:0000256" key="2">
    <source>
        <dbReference type="ARBA" id="ARBA00009773"/>
    </source>
</evidence>
<dbReference type="PANTHER" id="PTHR21716">
    <property type="entry name" value="TRANSMEMBRANE PROTEIN"/>
    <property type="match status" value="1"/>
</dbReference>